<gene>
    <name evidence="3" type="ORF">L195_g021712</name>
</gene>
<dbReference type="PROSITE" id="PS50802">
    <property type="entry name" value="OTU"/>
    <property type="match status" value="1"/>
</dbReference>
<dbReference type="Pfam" id="PF02338">
    <property type="entry name" value="OTU"/>
    <property type="match status" value="1"/>
</dbReference>
<dbReference type="GO" id="GO:0004843">
    <property type="term" value="F:cysteine-type deubiquitinase activity"/>
    <property type="evidence" value="ECO:0007669"/>
    <property type="project" value="TreeGrafter"/>
</dbReference>
<reference evidence="3 4" key="2">
    <citation type="journal article" date="2017" name="Front. Plant Sci.">
        <title>Gene Classification and Mining of Molecular Markers Useful in Red Clover (Trifolium pratense) Breeding.</title>
        <authorList>
            <person name="Istvanek J."/>
            <person name="Dluhosova J."/>
            <person name="Dluhos P."/>
            <person name="Patkova L."/>
            <person name="Nedelnik J."/>
            <person name="Repkova J."/>
        </authorList>
    </citation>
    <scope>NUCLEOTIDE SEQUENCE [LARGE SCALE GENOMIC DNA]</scope>
    <source>
        <strain evidence="4">cv. Tatra</strain>
        <tissue evidence="3">Young leaves</tissue>
    </source>
</reference>
<name>A0A2K3N636_TRIPR</name>
<feature type="non-terminal residue" evidence="3">
    <location>
        <position position="1"/>
    </location>
</feature>
<sequence>HAPRINGEIPDVNDATLDHETLSERLVTYGLSELQMEGDGNCQFRAIADQLFHNPDYHKHLKHHKKLYESYVPMEYKTYIKQMKRSGEWGDHVTLQAAADRLMSSTYSVFGFSRLTPLSEIDIYDGPLTQLNAILGWIVW</sequence>
<dbReference type="EMBL" id="ASHM01016669">
    <property type="protein sequence ID" value="PNX98464.1"/>
    <property type="molecule type" value="Genomic_DNA"/>
</dbReference>
<reference evidence="3 4" key="1">
    <citation type="journal article" date="2014" name="Am. J. Bot.">
        <title>Genome assembly and annotation for red clover (Trifolium pratense; Fabaceae).</title>
        <authorList>
            <person name="Istvanek J."/>
            <person name="Jaros M."/>
            <person name="Krenek A."/>
            <person name="Repkova J."/>
        </authorList>
    </citation>
    <scope>NUCLEOTIDE SEQUENCE [LARGE SCALE GENOMIC DNA]</scope>
    <source>
        <strain evidence="4">cv. Tatra</strain>
        <tissue evidence="3">Young leaves</tissue>
    </source>
</reference>
<dbReference type="InterPro" id="IPR003323">
    <property type="entry name" value="OTU_dom"/>
</dbReference>
<proteinExistence type="inferred from homology"/>
<evidence type="ECO:0000256" key="1">
    <source>
        <dbReference type="ARBA" id="ARBA00010407"/>
    </source>
</evidence>
<dbReference type="ExpressionAtlas" id="A0A2K3N636">
    <property type="expression patterns" value="baseline"/>
</dbReference>
<accession>A0A2K3N636</accession>
<evidence type="ECO:0000259" key="2">
    <source>
        <dbReference type="PROSITE" id="PS50802"/>
    </source>
</evidence>
<comment type="caution">
    <text evidence="3">The sequence shown here is derived from an EMBL/GenBank/DDBJ whole genome shotgun (WGS) entry which is preliminary data.</text>
</comment>
<protein>
    <submittedName>
        <fullName evidence="3">OTU domain-containing protein ddb_g0284757-like protein</fullName>
    </submittedName>
</protein>
<dbReference type="STRING" id="57577.A0A2K3N636"/>
<dbReference type="GO" id="GO:0016579">
    <property type="term" value="P:protein deubiquitination"/>
    <property type="evidence" value="ECO:0007669"/>
    <property type="project" value="TreeGrafter"/>
</dbReference>
<comment type="similarity">
    <text evidence="1">Belongs to the peptidase C85 family.</text>
</comment>
<dbReference type="PANTHER" id="PTHR12419">
    <property type="entry name" value="OTU DOMAIN CONTAINING PROTEIN"/>
    <property type="match status" value="1"/>
</dbReference>
<dbReference type="Proteomes" id="UP000236291">
    <property type="component" value="Unassembled WGS sequence"/>
</dbReference>
<dbReference type="AlphaFoldDB" id="A0A2K3N636"/>
<dbReference type="InterPro" id="IPR038765">
    <property type="entry name" value="Papain-like_cys_pep_sf"/>
</dbReference>
<feature type="domain" description="OTU" evidence="2">
    <location>
        <begin position="31"/>
        <end position="140"/>
    </location>
</feature>
<dbReference type="InterPro" id="IPR050704">
    <property type="entry name" value="Peptidase_C85-like"/>
</dbReference>
<evidence type="ECO:0000313" key="4">
    <source>
        <dbReference type="Proteomes" id="UP000236291"/>
    </source>
</evidence>
<evidence type="ECO:0000313" key="3">
    <source>
        <dbReference type="EMBL" id="PNX98464.1"/>
    </source>
</evidence>
<dbReference type="PANTHER" id="PTHR12419:SF85">
    <property type="entry name" value="OVARIAN TUMOR DOMAIN-CONTAINING DEUBIQUITINATING ENZYME 11"/>
    <property type="match status" value="1"/>
</dbReference>
<dbReference type="Gene3D" id="3.90.70.80">
    <property type="match status" value="1"/>
</dbReference>
<dbReference type="SUPFAM" id="SSF54001">
    <property type="entry name" value="Cysteine proteinases"/>
    <property type="match status" value="1"/>
</dbReference>
<organism evidence="3 4">
    <name type="scientific">Trifolium pratense</name>
    <name type="common">Red clover</name>
    <dbReference type="NCBI Taxonomy" id="57577"/>
    <lineage>
        <taxon>Eukaryota</taxon>
        <taxon>Viridiplantae</taxon>
        <taxon>Streptophyta</taxon>
        <taxon>Embryophyta</taxon>
        <taxon>Tracheophyta</taxon>
        <taxon>Spermatophyta</taxon>
        <taxon>Magnoliopsida</taxon>
        <taxon>eudicotyledons</taxon>
        <taxon>Gunneridae</taxon>
        <taxon>Pentapetalae</taxon>
        <taxon>rosids</taxon>
        <taxon>fabids</taxon>
        <taxon>Fabales</taxon>
        <taxon>Fabaceae</taxon>
        <taxon>Papilionoideae</taxon>
        <taxon>50 kb inversion clade</taxon>
        <taxon>NPAAA clade</taxon>
        <taxon>Hologalegina</taxon>
        <taxon>IRL clade</taxon>
        <taxon>Trifolieae</taxon>
        <taxon>Trifolium</taxon>
    </lineage>
</organism>